<feature type="domain" description="FIST C-domain" evidence="2">
    <location>
        <begin position="227"/>
        <end position="373"/>
    </location>
</feature>
<dbReference type="EMBL" id="JBALHR010000011">
    <property type="protein sequence ID" value="MEH7829637.1"/>
    <property type="molecule type" value="Genomic_DNA"/>
</dbReference>
<protein>
    <submittedName>
        <fullName evidence="3">FIST N-terminal domain-containing protein</fullName>
    </submittedName>
</protein>
<evidence type="ECO:0000313" key="4">
    <source>
        <dbReference type="Proteomes" id="UP001431963"/>
    </source>
</evidence>
<dbReference type="InterPro" id="IPR019494">
    <property type="entry name" value="FIST_C"/>
</dbReference>
<dbReference type="PANTHER" id="PTHR40252:SF2">
    <property type="entry name" value="BLR0328 PROTEIN"/>
    <property type="match status" value="1"/>
</dbReference>
<dbReference type="Pfam" id="PF10442">
    <property type="entry name" value="FIST_C"/>
    <property type="match status" value="1"/>
</dbReference>
<dbReference type="Pfam" id="PF08495">
    <property type="entry name" value="FIST"/>
    <property type="match status" value="1"/>
</dbReference>
<evidence type="ECO:0000259" key="2">
    <source>
        <dbReference type="SMART" id="SM01204"/>
    </source>
</evidence>
<sequence length="392" mass="39834">MQISTAQSAALLPDAAMADIAAALQIDRRGHPDFLALHFGAAVPAEILAAAARPFSQALHGGTSCQGIMSQAGLGIATGGHIGAFAIWDAAGSYGSASRCLGQDAAEAARLATLEALAAAGRGGEIPPLVWLTPAPGREEQVIAGVRSVTGADATIVGGSAADNDVTGQWAQFGPSSTHRDGVVVSVLFPSTGFALSYQGGYAPTGETGIVTRVEGRKLIEIDHRPASAVYHGWTDGVVPLAVDGPRSILAASTLWPLGRITRHVAGVPFHLLAHPAVAHLDGSLDLFADFAVGDRVWQMRGSADSLVARASQVAVTACADLAAPPAGALVVYCGGCMLAVRDRMEQVCGGITEALGGAPWLGLFSFGEQGMSGGGQASHGNLMISCTAFAR</sequence>
<proteinExistence type="predicted"/>
<dbReference type="Proteomes" id="UP001431963">
    <property type="component" value="Unassembled WGS sequence"/>
</dbReference>
<organism evidence="3 4">
    <name type="scientific">Gemmobacter denitrificans</name>
    <dbReference type="NCBI Taxonomy" id="3123040"/>
    <lineage>
        <taxon>Bacteria</taxon>
        <taxon>Pseudomonadati</taxon>
        <taxon>Pseudomonadota</taxon>
        <taxon>Alphaproteobacteria</taxon>
        <taxon>Rhodobacterales</taxon>
        <taxon>Paracoccaceae</taxon>
        <taxon>Gemmobacter</taxon>
    </lineage>
</organism>
<gene>
    <name evidence="3" type="ORF">V6590_15895</name>
</gene>
<keyword evidence="4" id="KW-1185">Reference proteome</keyword>
<dbReference type="InterPro" id="IPR013702">
    <property type="entry name" value="FIST_domain_N"/>
</dbReference>
<name>A0ABU8BY53_9RHOB</name>
<dbReference type="SMART" id="SM01204">
    <property type="entry name" value="FIST_C"/>
    <property type="match status" value="1"/>
</dbReference>
<evidence type="ECO:0000259" key="1">
    <source>
        <dbReference type="SMART" id="SM00897"/>
    </source>
</evidence>
<feature type="domain" description="FIST" evidence="1">
    <location>
        <begin position="31"/>
        <end position="226"/>
    </location>
</feature>
<comment type="caution">
    <text evidence="3">The sequence shown here is derived from an EMBL/GenBank/DDBJ whole genome shotgun (WGS) entry which is preliminary data.</text>
</comment>
<dbReference type="PANTHER" id="PTHR40252">
    <property type="entry name" value="BLR0328 PROTEIN"/>
    <property type="match status" value="1"/>
</dbReference>
<reference evidence="3" key="1">
    <citation type="submission" date="2024-02" db="EMBL/GenBank/DDBJ databases">
        <title>Genome sequences of strain Gemmobacter sp. JM10B15.</title>
        <authorList>
            <person name="Zhang M."/>
        </authorList>
    </citation>
    <scope>NUCLEOTIDE SEQUENCE</scope>
    <source>
        <strain evidence="3">JM10B15</strain>
    </source>
</reference>
<accession>A0ABU8BY53</accession>
<dbReference type="SMART" id="SM00897">
    <property type="entry name" value="FIST"/>
    <property type="match status" value="1"/>
</dbReference>
<evidence type="ECO:0000313" key="3">
    <source>
        <dbReference type="EMBL" id="MEH7829637.1"/>
    </source>
</evidence>
<dbReference type="RefSeq" id="WP_335424668.1">
    <property type="nucleotide sequence ID" value="NZ_JBALHR010000011.1"/>
</dbReference>